<dbReference type="InterPro" id="IPR038142">
    <property type="entry name" value="Cytochrome_P460_sp"/>
</dbReference>
<evidence type="ECO:0000259" key="1">
    <source>
        <dbReference type="SMART" id="SM01235"/>
    </source>
</evidence>
<proteinExistence type="predicted"/>
<name>A0A173MH30_9BACT</name>
<dbReference type="SMART" id="SM01235">
    <property type="entry name" value="Haem_bd"/>
    <property type="match status" value="1"/>
</dbReference>
<gene>
    <name evidence="2" type="ORF">SAMN05421788_102454</name>
</gene>
<dbReference type="OrthoDB" id="196738at2"/>
<dbReference type="KEGG" id="fln:FLA_2933"/>
<reference evidence="3" key="1">
    <citation type="submission" date="2017-01" db="EMBL/GenBank/DDBJ databases">
        <authorList>
            <person name="Varghese N."/>
            <person name="Submissions S."/>
        </authorList>
    </citation>
    <scope>NUCLEOTIDE SEQUENCE [LARGE SCALE GENOMIC DNA]</scope>
    <source>
        <strain evidence="3">DSM 21054</strain>
    </source>
</reference>
<dbReference type="Pfam" id="PF14376">
    <property type="entry name" value="Haem_bd"/>
    <property type="match status" value="1"/>
</dbReference>
<protein>
    <submittedName>
        <fullName evidence="2">Haem-binding domain-containing protein</fullName>
    </submittedName>
</protein>
<dbReference type="CDD" id="cd20753">
    <property type="entry name" value="cyt_P460_Mc-like"/>
    <property type="match status" value="1"/>
</dbReference>
<dbReference type="AlphaFoldDB" id="A0A173MH30"/>
<dbReference type="Pfam" id="PF16694">
    <property type="entry name" value="Cytochrome_P460"/>
    <property type="match status" value="1"/>
</dbReference>
<evidence type="ECO:0000313" key="3">
    <source>
        <dbReference type="Proteomes" id="UP000186917"/>
    </source>
</evidence>
<dbReference type="RefSeq" id="WP_076378212.1">
    <property type="nucleotide sequence ID" value="NZ_AP017422.1"/>
</dbReference>
<dbReference type="InterPro" id="IPR032033">
    <property type="entry name" value="Cytochrome_P460"/>
</dbReference>
<dbReference type="EMBL" id="FTOR01000002">
    <property type="protein sequence ID" value="SIS97935.1"/>
    <property type="molecule type" value="Genomic_DNA"/>
</dbReference>
<accession>A0A173MH30</accession>
<dbReference type="Proteomes" id="UP000186917">
    <property type="component" value="Unassembled WGS sequence"/>
</dbReference>
<evidence type="ECO:0000313" key="2">
    <source>
        <dbReference type="EMBL" id="SIS97935.1"/>
    </source>
</evidence>
<organism evidence="2 3">
    <name type="scientific">Filimonas lacunae</name>
    <dbReference type="NCBI Taxonomy" id="477680"/>
    <lineage>
        <taxon>Bacteria</taxon>
        <taxon>Pseudomonadati</taxon>
        <taxon>Bacteroidota</taxon>
        <taxon>Chitinophagia</taxon>
        <taxon>Chitinophagales</taxon>
        <taxon>Chitinophagaceae</taxon>
        <taxon>Filimonas</taxon>
    </lineage>
</organism>
<sequence length="320" mass="35909">MKKAMMIVIGLIVATGVLQLFRPEKVPSTPAANLAGVPPEVNRILRTSCFDCHSSEVNLRWYDQLSPASFLVNKHVLEGRKAFNFSGWDSLPTPAQNNMLYYALNQALANEMPLPSYTMVHGSASLSAEDKALLKQYIFSRTPRKTTDTTQLHVADKQYEAFVNGTLQATGKVKPAPNEIAYIPDYRNWKMMSTTDRFDNGTVRMIYANDIAVKAIEEHHTKEWPDGAVFAKAAWKEQVNADGSVTAGAFWQVEFMIKDAGKYAQTAGWGWARWRGDDLKPYGANAAFTQECVSCHQPMKGNDYVFTKPLNLFRALQQKR</sequence>
<dbReference type="STRING" id="477680.SAMN05421788_102454"/>
<keyword evidence="3" id="KW-1185">Reference proteome</keyword>
<feature type="domain" description="Haem-binding" evidence="1">
    <location>
        <begin position="8"/>
        <end position="141"/>
    </location>
</feature>
<dbReference type="Gene3D" id="3.50.70.20">
    <property type="entry name" value="Cytochrome P460"/>
    <property type="match status" value="1"/>
</dbReference>
<dbReference type="InterPro" id="IPR025992">
    <property type="entry name" value="Haem-bd"/>
</dbReference>